<proteinExistence type="predicted"/>
<name>A0AC35U4T3_9BILA</name>
<protein>
    <submittedName>
        <fullName evidence="2">GLOBIN domain-containing protein</fullName>
    </submittedName>
</protein>
<reference evidence="2" key="1">
    <citation type="submission" date="2016-11" db="UniProtKB">
        <authorList>
            <consortium name="WormBaseParasite"/>
        </authorList>
    </citation>
    <scope>IDENTIFICATION</scope>
    <source>
        <strain evidence="2">KR3021</strain>
    </source>
</reference>
<organism evidence="1 2">
    <name type="scientific">Rhabditophanes sp. KR3021</name>
    <dbReference type="NCBI Taxonomy" id="114890"/>
    <lineage>
        <taxon>Eukaryota</taxon>
        <taxon>Metazoa</taxon>
        <taxon>Ecdysozoa</taxon>
        <taxon>Nematoda</taxon>
        <taxon>Chromadorea</taxon>
        <taxon>Rhabditida</taxon>
        <taxon>Tylenchina</taxon>
        <taxon>Panagrolaimomorpha</taxon>
        <taxon>Strongyloidoidea</taxon>
        <taxon>Alloionematidae</taxon>
        <taxon>Rhabditophanes</taxon>
    </lineage>
</organism>
<evidence type="ECO:0000313" key="1">
    <source>
        <dbReference type="Proteomes" id="UP000095286"/>
    </source>
</evidence>
<sequence>MGNPLCKPTRKKVTGSSWVADDYENPFQAFNKKERSCLRETYQRLSEPKEIIGCIFVDIVNDVAPELKKVFGVERAPKVSMLKMPKLGGHVARVTEFIDQLTTMLDLTENIVGAWQLIRKTGRSHTKQSFLEANQNQLEKNYFSIVGTCFMQEFIPFMTGEKEEDESKKKNNKLTVNYGTQMIKDIWERFFTIIINQLTESFELEKQKLINLSNQKTLAPHQQVEEDQRRKRQAAQDKKEEEDNYVERDKPKDEELFEDPF</sequence>
<dbReference type="Proteomes" id="UP000095286">
    <property type="component" value="Unplaced"/>
</dbReference>
<accession>A0AC35U4T3</accession>
<dbReference type="WBParaSite" id="RSKR_0000760100.1">
    <property type="protein sequence ID" value="RSKR_0000760100.1"/>
    <property type="gene ID" value="RSKR_0000760100"/>
</dbReference>
<evidence type="ECO:0000313" key="2">
    <source>
        <dbReference type="WBParaSite" id="RSKR_0000760100.1"/>
    </source>
</evidence>